<feature type="compositionally biased region" description="Low complexity" evidence="7">
    <location>
        <begin position="13"/>
        <end position="26"/>
    </location>
</feature>
<dbReference type="SUPFAM" id="SSF109998">
    <property type="entry name" value="Triger factor/SurA peptide-binding domain-like"/>
    <property type="match status" value="1"/>
</dbReference>
<dbReference type="EC" id="5.2.1.8" evidence="2"/>
<evidence type="ECO:0000256" key="5">
    <source>
        <dbReference type="ARBA" id="ARBA00023235"/>
    </source>
</evidence>
<evidence type="ECO:0000256" key="3">
    <source>
        <dbReference type="ARBA" id="ARBA00022729"/>
    </source>
</evidence>
<dbReference type="AlphaFoldDB" id="A0A517PEL4"/>
<dbReference type="InterPro" id="IPR050245">
    <property type="entry name" value="PrsA_foldase"/>
</dbReference>
<dbReference type="KEGG" id="acaf:CA12_39540"/>
<dbReference type="PANTHER" id="PTHR47245:SF1">
    <property type="entry name" value="FOLDASE PROTEIN PRSA"/>
    <property type="match status" value="1"/>
</dbReference>
<keyword evidence="4 6" id="KW-0697">Rotamase</keyword>
<dbReference type="PROSITE" id="PS50198">
    <property type="entry name" value="PPIC_PPIASE_2"/>
    <property type="match status" value="1"/>
</dbReference>
<dbReference type="InterPro" id="IPR027304">
    <property type="entry name" value="Trigger_fact/SurA_dom_sf"/>
</dbReference>
<dbReference type="InterPro" id="IPR000297">
    <property type="entry name" value="PPIase_PpiC"/>
</dbReference>
<evidence type="ECO:0000256" key="7">
    <source>
        <dbReference type="SAM" id="MobiDB-lite"/>
    </source>
</evidence>
<accession>A0A517PEL4</accession>
<dbReference type="Proteomes" id="UP000318741">
    <property type="component" value="Chromosome"/>
</dbReference>
<keyword evidence="10" id="KW-1185">Reference proteome</keyword>
<keyword evidence="3" id="KW-0732">Signal</keyword>
<keyword evidence="5 6" id="KW-0413">Isomerase</keyword>
<gene>
    <name evidence="9" type="primary">prsA3</name>
    <name evidence="9" type="ORF">CA12_39540</name>
</gene>
<dbReference type="Gene3D" id="3.10.50.40">
    <property type="match status" value="1"/>
</dbReference>
<dbReference type="SUPFAM" id="SSF54534">
    <property type="entry name" value="FKBP-like"/>
    <property type="match status" value="1"/>
</dbReference>
<dbReference type="OrthoDB" id="275776at2"/>
<name>A0A517PEL4_9PLAN</name>
<evidence type="ECO:0000313" key="10">
    <source>
        <dbReference type="Proteomes" id="UP000318741"/>
    </source>
</evidence>
<organism evidence="9 10">
    <name type="scientific">Alienimonas californiensis</name>
    <dbReference type="NCBI Taxonomy" id="2527989"/>
    <lineage>
        <taxon>Bacteria</taxon>
        <taxon>Pseudomonadati</taxon>
        <taxon>Planctomycetota</taxon>
        <taxon>Planctomycetia</taxon>
        <taxon>Planctomycetales</taxon>
        <taxon>Planctomycetaceae</taxon>
        <taxon>Alienimonas</taxon>
    </lineage>
</organism>
<protein>
    <recommendedName>
        <fullName evidence="2">peptidylprolyl isomerase</fullName>
        <ecNumber evidence="2">5.2.1.8</ecNumber>
    </recommendedName>
</protein>
<feature type="region of interest" description="Disordered" evidence="7">
    <location>
        <begin position="1"/>
        <end position="26"/>
    </location>
</feature>
<dbReference type="GO" id="GO:0003755">
    <property type="term" value="F:peptidyl-prolyl cis-trans isomerase activity"/>
    <property type="evidence" value="ECO:0007669"/>
    <property type="project" value="UniProtKB-KW"/>
</dbReference>
<dbReference type="Pfam" id="PF00639">
    <property type="entry name" value="Rotamase"/>
    <property type="match status" value="1"/>
</dbReference>
<dbReference type="InterPro" id="IPR046357">
    <property type="entry name" value="PPIase_dom_sf"/>
</dbReference>
<comment type="catalytic activity">
    <reaction evidence="1">
        <text>[protein]-peptidylproline (omega=180) = [protein]-peptidylproline (omega=0)</text>
        <dbReference type="Rhea" id="RHEA:16237"/>
        <dbReference type="Rhea" id="RHEA-COMP:10747"/>
        <dbReference type="Rhea" id="RHEA-COMP:10748"/>
        <dbReference type="ChEBI" id="CHEBI:83833"/>
        <dbReference type="ChEBI" id="CHEBI:83834"/>
        <dbReference type="EC" id="5.2.1.8"/>
    </reaction>
</comment>
<evidence type="ECO:0000256" key="2">
    <source>
        <dbReference type="ARBA" id="ARBA00013194"/>
    </source>
</evidence>
<evidence type="ECO:0000313" key="9">
    <source>
        <dbReference type="EMBL" id="QDT17820.1"/>
    </source>
</evidence>
<feature type="domain" description="PpiC" evidence="8">
    <location>
        <begin position="206"/>
        <end position="303"/>
    </location>
</feature>
<dbReference type="EMBL" id="CP036265">
    <property type="protein sequence ID" value="QDT17820.1"/>
    <property type="molecule type" value="Genomic_DNA"/>
</dbReference>
<proteinExistence type="predicted"/>
<evidence type="ECO:0000256" key="6">
    <source>
        <dbReference type="PROSITE-ProRule" id="PRU00278"/>
    </source>
</evidence>
<sequence length="370" mass="39755">MADGTPTPEFPTADAPAGPAPAAAFGGASKKKKPWALLMGGTFALAAAGVGAMQLVETEQAKAAPNAVAPEQAPAVADGSRVLAKLSDGKHSFKITQDQVEAECLTRYGVEVLESMINRATVKMACEAGGVSVTGAEVNAEILAAAKKYEVDRDTWLRMLEAERGVTPTQYANDVIWPKLALEKLADTEVTVTQDDVKKAFVRTYGPKVKARMIMTDNLRRAQEIYSQAAANPENFGALARQHSIDEGSKALDGVIPPISMYGSEETAELERKAFALKDGEISSIIQLPFPGMRRYVIIKREGVTDPAATKLDEVRPLIEEQLREQKVQESVAKVFMEIRDRTVVHNFLTGEVKNPQTAAGSSADAAATR</sequence>
<evidence type="ECO:0000256" key="4">
    <source>
        <dbReference type="ARBA" id="ARBA00023110"/>
    </source>
</evidence>
<dbReference type="RefSeq" id="WP_145360818.1">
    <property type="nucleotide sequence ID" value="NZ_CP036265.1"/>
</dbReference>
<dbReference type="Gene3D" id="1.10.4030.10">
    <property type="entry name" value="Porin chaperone SurA, peptide-binding domain"/>
    <property type="match status" value="1"/>
</dbReference>
<evidence type="ECO:0000259" key="8">
    <source>
        <dbReference type="PROSITE" id="PS50198"/>
    </source>
</evidence>
<dbReference type="PANTHER" id="PTHR47245">
    <property type="entry name" value="PEPTIDYLPROLYL ISOMERASE"/>
    <property type="match status" value="1"/>
</dbReference>
<evidence type="ECO:0000256" key="1">
    <source>
        <dbReference type="ARBA" id="ARBA00000971"/>
    </source>
</evidence>
<reference evidence="9 10" key="1">
    <citation type="submission" date="2019-02" db="EMBL/GenBank/DDBJ databases">
        <title>Deep-cultivation of Planctomycetes and their phenomic and genomic characterization uncovers novel biology.</title>
        <authorList>
            <person name="Wiegand S."/>
            <person name="Jogler M."/>
            <person name="Boedeker C."/>
            <person name="Pinto D."/>
            <person name="Vollmers J."/>
            <person name="Rivas-Marin E."/>
            <person name="Kohn T."/>
            <person name="Peeters S.H."/>
            <person name="Heuer A."/>
            <person name="Rast P."/>
            <person name="Oberbeckmann S."/>
            <person name="Bunk B."/>
            <person name="Jeske O."/>
            <person name="Meyerdierks A."/>
            <person name="Storesund J.E."/>
            <person name="Kallscheuer N."/>
            <person name="Luecker S."/>
            <person name="Lage O.M."/>
            <person name="Pohl T."/>
            <person name="Merkel B.J."/>
            <person name="Hornburger P."/>
            <person name="Mueller R.-W."/>
            <person name="Bruemmer F."/>
            <person name="Labrenz M."/>
            <person name="Spormann A.M."/>
            <person name="Op den Camp H."/>
            <person name="Overmann J."/>
            <person name="Amann R."/>
            <person name="Jetten M.S.M."/>
            <person name="Mascher T."/>
            <person name="Medema M.H."/>
            <person name="Devos D.P."/>
            <person name="Kaster A.-K."/>
            <person name="Ovreas L."/>
            <person name="Rohde M."/>
            <person name="Galperin M.Y."/>
            <person name="Jogler C."/>
        </authorList>
    </citation>
    <scope>NUCLEOTIDE SEQUENCE [LARGE SCALE GENOMIC DNA]</scope>
    <source>
        <strain evidence="9 10">CA12</strain>
    </source>
</reference>